<gene>
    <name evidence="6" type="ORF">GRI40_08915</name>
</gene>
<dbReference type="Pfam" id="PF22022">
    <property type="entry name" value="Phage_int_M"/>
    <property type="match status" value="1"/>
</dbReference>
<dbReference type="SUPFAM" id="SSF56349">
    <property type="entry name" value="DNA breaking-rejoining enzymes"/>
    <property type="match status" value="1"/>
</dbReference>
<dbReference type="RefSeq" id="WP_160610982.1">
    <property type="nucleotide sequence ID" value="NZ_WTZA01000001.1"/>
</dbReference>
<protein>
    <submittedName>
        <fullName evidence="6">Integrase arm-type DNA-binding domain-containing protein</fullName>
    </submittedName>
</protein>
<dbReference type="PANTHER" id="PTHR30629:SF2">
    <property type="entry name" value="PROPHAGE INTEGRASE INTS-RELATED"/>
    <property type="match status" value="1"/>
</dbReference>
<keyword evidence="4" id="KW-0233">DNA recombination</keyword>
<keyword evidence="3 6" id="KW-0238">DNA-binding</keyword>
<keyword evidence="2" id="KW-0229">DNA integration</keyword>
<dbReference type="GO" id="GO:0006310">
    <property type="term" value="P:DNA recombination"/>
    <property type="evidence" value="ECO:0007669"/>
    <property type="project" value="UniProtKB-KW"/>
</dbReference>
<evidence type="ECO:0000256" key="3">
    <source>
        <dbReference type="ARBA" id="ARBA00023125"/>
    </source>
</evidence>
<organism evidence="6 7">
    <name type="scientific">Tsuneonella aeria</name>
    <dbReference type="NCBI Taxonomy" id="1837929"/>
    <lineage>
        <taxon>Bacteria</taxon>
        <taxon>Pseudomonadati</taxon>
        <taxon>Pseudomonadota</taxon>
        <taxon>Alphaproteobacteria</taxon>
        <taxon>Sphingomonadales</taxon>
        <taxon>Erythrobacteraceae</taxon>
        <taxon>Tsuneonella</taxon>
    </lineage>
</organism>
<dbReference type="InterPro" id="IPR013762">
    <property type="entry name" value="Integrase-like_cat_sf"/>
</dbReference>
<dbReference type="InterPro" id="IPR053876">
    <property type="entry name" value="Phage_int_M"/>
</dbReference>
<dbReference type="InterPro" id="IPR038488">
    <property type="entry name" value="Integrase_DNA-bd_sf"/>
</dbReference>
<dbReference type="InterPro" id="IPR011010">
    <property type="entry name" value="DNA_brk_join_enz"/>
</dbReference>
<dbReference type="EMBL" id="WTZA01000001">
    <property type="protein sequence ID" value="MXO75332.1"/>
    <property type="molecule type" value="Genomic_DNA"/>
</dbReference>
<evidence type="ECO:0000259" key="5">
    <source>
        <dbReference type="PROSITE" id="PS51898"/>
    </source>
</evidence>
<evidence type="ECO:0000313" key="6">
    <source>
        <dbReference type="EMBL" id="MXO75332.1"/>
    </source>
</evidence>
<accession>A0A6I4TDM2</accession>
<evidence type="ECO:0000256" key="4">
    <source>
        <dbReference type="ARBA" id="ARBA00023172"/>
    </source>
</evidence>
<dbReference type="GO" id="GO:0003677">
    <property type="term" value="F:DNA binding"/>
    <property type="evidence" value="ECO:0007669"/>
    <property type="project" value="UniProtKB-KW"/>
</dbReference>
<keyword evidence="7" id="KW-1185">Reference proteome</keyword>
<evidence type="ECO:0000256" key="2">
    <source>
        <dbReference type="ARBA" id="ARBA00022908"/>
    </source>
</evidence>
<dbReference type="PROSITE" id="PS51898">
    <property type="entry name" value="TYR_RECOMBINASE"/>
    <property type="match status" value="1"/>
</dbReference>
<comment type="caution">
    <text evidence="6">The sequence shown here is derived from an EMBL/GenBank/DDBJ whole genome shotgun (WGS) entry which is preliminary data.</text>
</comment>
<dbReference type="CDD" id="cd00801">
    <property type="entry name" value="INT_P4_C"/>
    <property type="match status" value="1"/>
</dbReference>
<dbReference type="Proteomes" id="UP000439522">
    <property type="component" value="Unassembled WGS sequence"/>
</dbReference>
<dbReference type="Pfam" id="PF13356">
    <property type="entry name" value="Arm-DNA-bind_3"/>
    <property type="match status" value="1"/>
</dbReference>
<feature type="domain" description="Tyr recombinase" evidence="5">
    <location>
        <begin position="195"/>
        <end position="372"/>
    </location>
</feature>
<dbReference type="Gene3D" id="1.10.443.10">
    <property type="entry name" value="Intergrase catalytic core"/>
    <property type="match status" value="1"/>
</dbReference>
<dbReference type="PANTHER" id="PTHR30629">
    <property type="entry name" value="PROPHAGE INTEGRASE"/>
    <property type="match status" value="1"/>
</dbReference>
<dbReference type="Gene3D" id="3.30.160.390">
    <property type="entry name" value="Integrase, DNA-binding domain"/>
    <property type="match status" value="1"/>
</dbReference>
<sequence length="388" mass="43313">MAKLNALQVKNAKPGRHGDGAGLYLLVKPSGSKSWVLRVQRDGRRRDVGLGSLAALSLSEAREKAAELRKHALNGRDPIAERDRDRRPAPTFREAVKYTHEQMKAGWVDKNAAAFLTSLETYAYPALGNLRVDTIEAAHIRDMLAPIWTTKPELARKVRMRVGQVLNFSHSKGWRSTEAPGKTVSIGLPKQPKGKNYLAMPYADVPGFVQQLRSKAPTQGRQALQLLILTASRSGEIRRGRWGQVDRAKRLWNRPADIMKERIAHSVTLNKPALALLAEITEAGGSTKPDALFFANRHGEPISDMTMNKVLRDAGLKWNVHGFRSSFRDWAAEQMPEIPDPVVEAALAHEVPDKVVRAYKRTNFLEMRRKLLDAWGEFLDQSSLSANA</sequence>
<evidence type="ECO:0000313" key="7">
    <source>
        <dbReference type="Proteomes" id="UP000439522"/>
    </source>
</evidence>
<dbReference type="Pfam" id="PF00589">
    <property type="entry name" value="Phage_integrase"/>
    <property type="match status" value="1"/>
</dbReference>
<comment type="similarity">
    <text evidence="1">Belongs to the 'phage' integrase family.</text>
</comment>
<dbReference type="InterPro" id="IPR002104">
    <property type="entry name" value="Integrase_catalytic"/>
</dbReference>
<dbReference type="InterPro" id="IPR010998">
    <property type="entry name" value="Integrase_recombinase_N"/>
</dbReference>
<dbReference type="InterPro" id="IPR050808">
    <property type="entry name" value="Phage_Integrase"/>
</dbReference>
<dbReference type="AlphaFoldDB" id="A0A6I4TDM2"/>
<name>A0A6I4TDM2_9SPHN</name>
<dbReference type="GO" id="GO:0015074">
    <property type="term" value="P:DNA integration"/>
    <property type="evidence" value="ECO:0007669"/>
    <property type="project" value="UniProtKB-KW"/>
</dbReference>
<dbReference type="Gene3D" id="1.10.150.130">
    <property type="match status" value="1"/>
</dbReference>
<proteinExistence type="inferred from homology"/>
<dbReference type="InterPro" id="IPR025166">
    <property type="entry name" value="Integrase_DNA_bind_dom"/>
</dbReference>
<dbReference type="OrthoDB" id="7388552at2"/>
<reference evidence="6 7" key="1">
    <citation type="submission" date="2019-12" db="EMBL/GenBank/DDBJ databases">
        <title>Genomic-based taxomic classification of the family Erythrobacteraceae.</title>
        <authorList>
            <person name="Xu L."/>
        </authorList>
    </citation>
    <scope>NUCLEOTIDE SEQUENCE [LARGE SCALE GENOMIC DNA]</scope>
    <source>
        <strain evidence="6 7">100921-2</strain>
    </source>
</reference>
<evidence type="ECO:0000256" key="1">
    <source>
        <dbReference type="ARBA" id="ARBA00008857"/>
    </source>
</evidence>